<dbReference type="Gene3D" id="3.40.190.80">
    <property type="match status" value="1"/>
</dbReference>
<dbReference type="PRINTS" id="PR00377">
    <property type="entry name" value="IMPHPHTASES"/>
</dbReference>
<comment type="caution">
    <text evidence="6">The sequence shown here is derived from an EMBL/GenBank/DDBJ whole genome shotgun (WGS) entry which is preliminary data.</text>
</comment>
<evidence type="ECO:0000256" key="2">
    <source>
        <dbReference type="ARBA" id="ARBA00009759"/>
    </source>
</evidence>
<dbReference type="PANTHER" id="PTHR43200">
    <property type="entry name" value="PHOSPHATASE"/>
    <property type="match status" value="1"/>
</dbReference>
<evidence type="ECO:0000313" key="7">
    <source>
        <dbReference type="Proteomes" id="UP001597186"/>
    </source>
</evidence>
<dbReference type="RefSeq" id="WP_379912282.1">
    <property type="nucleotide sequence ID" value="NZ_JBHUDD010000005.1"/>
</dbReference>
<evidence type="ECO:0000256" key="4">
    <source>
        <dbReference type="ARBA" id="ARBA00022801"/>
    </source>
</evidence>
<reference evidence="7" key="1">
    <citation type="journal article" date="2019" name="Int. J. Syst. Evol. Microbiol.">
        <title>The Global Catalogue of Microorganisms (GCM) 10K type strain sequencing project: providing services to taxonomists for standard genome sequencing and annotation.</title>
        <authorList>
            <consortium name="The Broad Institute Genomics Platform"/>
            <consortium name="The Broad Institute Genome Sequencing Center for Infectious Disease"/>
            <person name="Wu L."/>
            <person name="Ma J."/>
        </authorList>
    </citation>
    <scope>NUCLEOTIDE SEQUENCE [LARGE SCALE GENOMIC DNA]</scope>
    <source>
        <strain evidence="7">CGMCC 1.12477</strain>
    </source>
</reference>
<proteinExistence type="inferred from homology"/>
<dbReference type="Pfam" id="PF00459">
    <property type="entry name" value="Inositol_P"/>
    <property type="match status" value="1"/>
</dbReference>
<dbReference type="PANTHER" id="PTHR43200:SF6">
    <property type="entry name" value="3'(2'),5'-BISPHOSPHATE NUCLEOTIDASE"/>
    <property type="match status" value="1"/>
</dbReference>
<keyword evidence="7" id="KW-1185">Reference proteome</keyword>
<keyword evidence="5" id="KW-0460">Magnesium</keyword>
<comment type="cofactor">
    <cofactor evidence="1">
        <name>Mg(2+)</name>
        <dbReference type="ChEBI" id="CHEBI:18420"/>
    </cofactor>
</comment>
<dbReference type="Gene3D" id="3.30.540.10">
    <property type="entry name" value="Fructose-1,6-Bisphosphatase, subunit A, domain 1"/>
    <property type="match status" value="1"/>
</dbReference>
<organism evidence="6 7">
    <name type="scientific">Lacimonas salitolerans</name>
    <dbReference type="NCBI Taxonomy" id="1323750"/>
    <lineage>
        <taxon>Bacteria</taxon>
        <taxon>Pseudomonadati</taxon>
        <taxon>Pseudomonadota</taxon>
        <taxon>Alphaproteobacteria</taxon>
        <taxon>Rhodobacterales</taxon>
        <taxon>Paracoccaceae</taxon>
        <taxon>Lacimonas</taxon>
    </lineage>
</organism>
<dbReference type="InterPro" id="IPR051090">
    <property type="entry name" value="Inositol_monoP_superfamily"/>
</dbReference>
<protein>
    <submittedName>
        <fullName evidence="6">Inositol monophosphatase family protein</fullName>
    </submittedName>
</protein>
<dbReference type="EMBL" id="JBHUDD010000005">
    <property type="protein sequence ID" value="MFD1508048.1"/>
    <property type="molecule type" value="Genomic_DNA"/>
</dbReference>
<gene>
    <name evidence="6" type="ORF">ACFTOW_01310</name>
</gene>
<evidence type="ECO:0000256" key="3">
    <source>
        <dbReference type="ARBA" id="ARBA00022723"/>
    </source>
</evidence>
<evidence type="ECO:0000313" key="6">
    <source>
        <dbReference type="EMBL" id="MFD1508048.1"/>
    </source>
</evidence>
<keyword evidence="4" id="KW-0378">Hydrolase</keyword>
<accession>A0ABW4EDP8</accession>
<dbReference type="SUPFAM" id="SSF56655">
    <property type="entry name" value="Carbohydrate phosphatase"/>
    <property type="match status" value="1"/>
</dbReference>
<comment type="similarity">
    <text evidence="2">Belongs to the inositol monophosphatase superfamily.</text>
</comment>
<name>A0ABW4EDP8_9RHOB</name>
<sequence length="253" mass="26857">MIEFAMHLADTARAMMMQAPMPEAETKPDSSFVTATDRAIETRMRAMIADRFPAHGILGEEGRDVAPGADHVWVLDPIDGTAAFVAGVPMHGTLIALAQGGVPVMGLIDMHVTGQRWVGARGQQTVLHHGGTTTACRTRTCPGMTQAILSCSNPDFFDVRERPALDALRAATAWRIWGASCMAYGLLASGRIDVSLDTALAVHDWAPFAPIIEGAGGRVSDWQGRPLRLDSGPQVLAAGDPALHEQALSLISG</sequence>
<keyword evidence="3" id="KW-0479">Metal-binding</keyword>
<dbReference type="InterPro" id="IPR000760">
    <property type="entry name" value="Inositol_monophosphatase-like"/>
</dbReference>
<dbReference type="Proteomes" id="UP001597186">
    <property type="component" value="Unassembled WGS sequence"/>
</dbReference>
<evidence type="ECO:0000256" key="5">
    <source>
        <dbReference type="ARBA" id="ARBA00022842"/>
    </source>
</evidence>
<evidence type="ECO:0000256" key="1">
    <source>
        <dbReference type="ARBA" id="ARBA00001946"/>
    </source>
</evidence>